<proteinExistence type="predicted"/>
<keyword evidence="3" id="KW-1185">Reference proteome</keyword>
<dbReference type="Proteomes" id="UP000468443">
    <property type="component" value="Unassembled WGS sequence"/>
</dbReference>
<reference evidence="2 3" key="1">
    <citation type="submission" date="2020-01" db="EMBL/GenBank/DDBJ databases">
        <title>Muriicola jejuensis KCTC 22299.</title>
        <authorList>
            <person name="Wang G."/>
        </authorList>
    </citation>
    <scope>NUCLEOTIDE SEQUENCE [LARGE SCALE GENOMIC DNA]</scope>
    <source>
        <strain evidence="2 3">KCTC 22299</strain>
    </source>
</reference>
<sequence length="106" mass="12137">MIKLQLEDLQPKEIMPGFKGRLIHGENMTLAFWEVDKGAEVPQHSHVHEQLLHVLEGRFEFTLGDVTQIFEAGELVVIPSHTPHYGKALTACRLMDVFSPVREEYK</sequence>
<organism evidence="2 3">
    <name type="scientific">Muriicola jejuensis</name>
    <dbReference type="NCBI Taxonomy" id="504488"/>
    <lineage>
        <taxon>Bacteria</taxon>
        <taxon>Pseudomonadati</taxon>
        <taxon>Bacteroidota</taxon>
        <taxon>Flavobacteriia</taxon>
        <taxon>Flavobacteriales</taxon>
        <taxon>Flavobacteriaceae</taxon>
        <taxon>Muriicola</taxon>
    </lineage>
</organism>
<dbReference type="PANTHER" id="PTHR40112">
    <property type="entry name" value="H2HPP ISOMERASE"/>
    <property type="match status" value="1"/>
</dbReference>
<dbReference type="PANTHER" id="PTHR40112:SF1">
    <property type="entry name" value="H2HPP ISOMERASE"/>
    <property type="match status" value="1"/>
</dbReference>
<feature type="domain" description="Cupin type-2" evidence="1">
    <location>
        <begin position="32"/>
        <end position="98"/>
    </location>
</feature>
<evidence type="ECO:0000259" key="1">
    <source>
        <dbReference type="Pfam" id="PF07883"/>
    </source>
</evidence>
<gene>
    <name evidence="2" type="ORF">GWK09_08170</name>
</gene>
<dbReference type="EMBL" id="JAABOP010000002">
    <property type="protein sequence ID" value="NER10488.1"/>
    <property type="molecule type" value="Genomic_DNA"/>
</dbReference>
<dbReference type="SUPFAM" id="SSF51182">
    <property type="entry name" value="RmlC-like cupins"/>
    <property type="match status" value="1"/>
</dbReference>
<name>A0A6P0UFG3_9FLAO</name>
<dbReference type="Pfam" id="PF07883">
    <property type="entry name" value="Cupin_2"/>
    <property type="match status" value="1"/>
</dbReference>
<evidence type="ECO:0000313" key="3">
    <source>
        <dbReference type="Proteomes" id="UP000468443"/>
    </source>
</evidence>
<accession>A0A6P0UFG3</accession>
<comment type="caution">
    <text evidence="2">The sequence shown here is derived from an EMBL/GenBank/DDBJ whole genome shotgun (WGS) entry which is preliminary data.</text>
</comment>
<dbReference type="RefSeq" id="WP_163692634.1">
    <property type="nucleotide sequence ID" value="NZ_FXTW01000002.1"/>
</dbReference>
<dbReference type="InterPro" id="IPR014710">
    <property type="entry name" value="RmlC-like_jellyroll"/>
</dbReference>
<evidence type="ECO:0000313" key="2">
    <source>
        <dbReference type="EMBL" id="NER10488.1"/>
    </source>
</evidence>
<dbReference type="CDD" id="cd02238">
    <property type="entry name" value="cupin_KdgF"/>
    <property type="match status" value="1"/>
</dbReference>
<dbReference type="InterPro" id="IPR011051">
    <property type="entry name" value="RmlC_Cupin_sf"/>
</dbReference>
<protein>
    <submittedName>
        <fullName evidence="2">Cupin domain-containing protein</fullName>
    </submittedName>
</protein>
<dbReference type="Gene3D" id="2.60.120.10">
    <property type="entry name" value="Jelly Rolls"/>
    <property type="match status" value="1"/>
</dbReference>
<dbReference type="InterPro" id="IPR052535">
    <property type="entry name" value="Bacilysin_H2HPP_isomerase"/>
</dbReference>
<dbReference type="InterPro" id="IPR013096">
    <property type="entry name" value="Cupin_2"/>
</dbReference>
<dbReference type="AlphaFoldDB" id="A0A6P0UFG3"/>